<dbReference type="Pfam" id="PF02668">
    <property type="entry name" value="TauD"/>
    <property type="match status" value="1"/>
</dbReference>
<gene>
    <name evidence="7" type="ORF">CNF02_08820</name>
</gene>
<keyword evidence="4" id="KW-0560">Oxidoreductase</keyword>
<name>A0A2A5W9Y3_9GAMM</name>
<evidence type="ECO:0000313" key="8">
    <source>
        <dbReference type="Proteomes" id="UP000219329"/>
    </source>
</evidence>
<accession>A0A2A5W9Y3</accession>
<evidence type="ECO:0000256" key="1">
    <source>
        <dbReference type="ARBA" id="ARBA00005896"/>
    </source>
</evidence>
<dbReference type="GO" id="GO:0046872">
    <property type="term" value="F:metal ion binding"/>
    <property type="evidence" value="ECO:0007669"/>
    <property type="project" value="UniProtKB-KW"/>
</dbReference>
<dbReference type="InterPro" id="IPR042098">
    <property type="entry name" value="TauD-like_sf"/>
</dbReference>
<sequence length="291" mass="32758">MNSKLDLRPLDASFGAIVNGVDLKTVGDHLFNEIYQLWLDHSLLIFPKQTMRGSDQVQFAKRFGELEFDIKSVSNINKDGSVRSDTKNDDVLKILQGNMSWHADSSYLPVLSKGAVFSAKVVPSSGGETSWADMRSAYDALDSDTKHNISNLAAYHSLYYSQSKLGHNHSTRSDYNGYGFFDQDPPLRPLVYSHPETQRKILTLGRHAYGVPGMKENESEAFLAELLEFACQPPRVYQHNWQVGDVAVWDNRSLLHQARPWDMTEPRIMYQSRIAGDEKSDFAPSPKQGAA</sequence>
<dbReference type="EMBL" id="NTJZ01000009">
    <property type="protein sequence ID" value="PDH33280.1"/>
    <property type="molecule type" value="Genomic_DNA"/>
</dbReference>
<protein>
    <submittedName>
        <fullName evidence="7">Taurine catabolism dioxygenase TauD</fullName>
    </submittedName>
</protein>
<dbReference type="InterPro" id="IPR003819">
    <property type="entry name" value="TauD/TfdA-like"/>
</dbReference>
<organism evidence="7 8">
    <name type="scientific">OM182 bacterium MED-G28</name>
    <dbReference type="NCBI Taxonomy" id="1986256"/>
    <lineage>
        <taxon>Bacteria</taxon>
        <taxon>Pseudomonadati</taxon>
        <taxon>Pseudomonadota</taxon>
        <taxon>Gammaproteobacteria</taxon>
        <taxon>OMG group</taxon>
        <taxon>OM182 clade</taxon>
    </lineage>
</organism>
<dbReference type="Proteomes" id="UP000219329">
    <property type="component" value="Unassembled WGS sequence"/>
</dbReference>
<dbReference type="PANTHER" id="PTHR43779:SF3">
    <property type="entry name" value="(3R)-3-[(CARBOXYMETHYL)AMINO]FATTY ACID OXYGENASE_DECARBOXYLASE"/>
    <property type="match status" value="1"/>
</dbReference>
<keyword evidence="5" id="KW-0408">Iron</keyword>
<evidence type="ECO:0000256" key="5">
    <source>
        <dbReference type="ARBA" id="ARBA00023004"/>
    </source>
</evidence>
<keyword evidence="2" id="KW-0479">Metal-binding</keyword>
<feature type="domain" description="TauD/TfdA-like" evidence="6">
    <location>
        <begin position="7"/>
        <end position="270"/>
    </location>
</feature>
<keyword evidence="3 7" id="KW-0223">Dioxygenase</keyword>
<evidence type="ECO:0000256" key="2">
    <source>
        <dbReference type="ARBA" id="ARBA00022723"/>
    </source>
</evidence>
<dbReference type="AlphaFoldDB" id="A0A2A5W9Y3"/>
<comment type="similarity">
    <text evidence="1">Belongs to the TfdA dioxygenase family.</text>
</comment>
<reference evidence="7 8" key="1">
    <citation type="submission" date="2017-08" db="EMBL/GenBank/DDBJ databases">
        <title>Fine stratification of microbial communities through a metagenomic profile of the photic zone.</title>
        <authorList>
            <person name="Haro-Moreno J.M."/>
            <person name="Lopez-Perez M."/>
            <person name="De La Torre J."/>
            <person name="Picazo A."/>
            <person name="Camacho A."/>
            <person name="Rodriguez-Valera F."/>
        </authorList>
    </citation>
    <scope>NUCLEOTIDE SEQUENCE [LARGE SCALE GENOMIC DNA]</scope>
    <source>
        <strain evidence="7">MED-G28</strain>
    </source>
</reference>
<dbReference type="PANTHER" id="PTHR43779">
    <property type="entry name" value="DIOXYGENASE RV0097-RELATED"/>
    <property type="match status" value="1"/>
</dbReference>
<proteinExistence type="inferred from homology"/>
<dbReference type="InterPro" id="IPR051178">
    <property type="entry name" value="TfdA_dioxygenase"/>
</dbReference>
<comment type="caution">
    <text evidence="7">The sequence shown here is derived from an EMBL/GenBank/DDBJ whole genome shotgun (WGS) entry which is preliminary data.</text>
</comment>
<dbReference type="SUPFAM" id="SSF51197">
    <property type="entry name" value="Clavaminate synthase-like"/>
    <property type="match status" value="1"/>
</dbReference>
<evidence type="ECO:0000313" key="7">
    <source>
        <dbReference type="EMBL" id="PDH33280.1"/>
    </source>
</evidence>
<evidence type="ECO:0000256" key="4">
    <source>
        <dbReference type="ARBA" id="ARBA00023002"/>
    </source>
</evidence>
<evidence type="ECO:0000256" key="3">
    <source>
        <dbReference type="ARBA" id="ARBA00022964"/>
    </source>
</evidence>
<evidence type="ECO:0000259" key="6">
    <source>
        <dbReference type="Pfam" id="PF02668"/>
    </source>
</evidence>
<dbReference type="GO" id="GO:0016706">
    <property type="term" value="F:2-oxoglutarate-dependent dioxygenase activity"/>
    <property type="evidence" value="ECO:0007669"/>
    <property type="project" value="UniProtKB-ARBA"/>
</dbReference>
<dbReference type="Gene3D" id="3.60.130.10">
    <property type="entry name" value="Clavaminate synthase-like"/>
    <property type="match status" value="1"/>
</dbReference>